<dbReference type="PRINTS" id="PR00742">
    <property type="entry name" value="GLHYDRLASE35"/>
</dbReference>
<dbReference type="InterPro" id="IPR019801">
    <property type="entry name" value="Glyco_hydro_35_CS"/>
</dbReference>
<keyword evidence="2 8" id="KW-0732">Signal</keyword>
<evidence type="ECO:0000256" key="5">
    <source>
        <dbReference type="ARBA" id="ARBA00023295"/>
    </source>
</evidence>
<dbReference type="AlphaFoldDB" id="A0A8W8MEK8"/>
<dbReference type="GO" id="GO:0004565">
    <property type="term" value="F:beta-galactosidase activity"/>
    <property type="evidence" value="ECO:0007669"/>
    <property type="project" value="UniProtKB-EC"/>
</dbReference>
<dbReference type="PANTHER" id="PTHR23421">
    <property type="entry name" value="BETA-GALACTOSIDASE RELATED"/>
    <property type="match status" value="1"/>
</dbReference>
<dbReference type="Proteomes" id="UP000005408">
    <property type="component" value="Unassembled WGS sequence"/>
</dbReference>
<comment type="similarity">
    <text evidence="1 7">Belongs to the glycosyl hydrolase 35 family.</text>
</comment>
<dbReference type="EC" id="3.2.1.23" evidence="6"/>
<dbReference type="InterPro" id="IPR048913">
    <property type="entry name" value="BetaGal_gal-bd"/>
</dbReference>
<evidence type="ECO:0000259" key="10">
    <source>
        <dbReference type="Pfam" id="PF21317"/>
    </source>
</evidence>
<dbReference type="InterPro" id="IPR008979">
    <property type="entry name" value="Galactose-bd-like_sf"/>
</dbReference>
<feature type="domain" description="Glycoside hydrolase 35 catalytic" evidence="9">
    <location>
        <begin position="268"/>
        <end position="459"/>
    </location>
</feature>
<feature type="domain" description="Beta-galactosidase 1-like first all-beta" evidence="10">
    <location>
        <begin position="506"/>
        <end position="617"/>
    </location>
</feature>
<dbReference type="Gene3D" id="3.20.20.80">
    <property type="entry name" value="Glycosidases"/>
    <property type="match status" value="2"/>
</dbReference>
<dbReference type="InterPro" id="IPR048912">
    <property type="entry name" value="BetaGal1-like_ABD1"/>
</dbReference>
<dbReference type="InterPro" id="IPR001944">
    <property type="entry name" value="Glycoside_Hdrlase_35"/>
</dbReference>
<keyword evidence="3 6" id="KW-0378">Hydrolase</keyword>
<dbReference type="SUPFAM" id="SSF51445">
    <property type="entry name" value="(Trans)glycosidases"/>
    <property type="match status" value="2"/>
</dbReference>
<dbReference type="Pfam" id="PF01301">
    <property type="entry name" value="Glyco_hydro_35"/>
    <property type="match status" value="2"/>
</dbReference>
<keyword evidence="13" id="KW-1185">Reference proteome</keyword>
<proteinExistence type="inferred from homology"/>
<reference evidence="12" key="1">
    <citation type="submission" date="2022-08" db="UniProtKB">
        <authorList>
            <consortium name="EnsemblMetazoa"/>
        </authorList>
    </citation>
    <scope>IDENTIFICATION</scope>
    <source>
        <strain evidence="12">05x7-T-G4-1.051#20</strain>
    </source>
</reference>
<dbReference type="InterPro" id="IPR017853">
    <property type="entry name" value="GH"/>
</dbReference>
<evidence type="ECO:0000256" key="2">
    <source>
        <dbReference type="ARBA" id="ARBA00022729"/>
    </source>
</evidence>
<dbReference type="Pfam" id="PF21317">
    <property type="entry name" value="BetaGal_ABD_1"/>
    <property type="match status" value="1"/>
</dbReference>
<comment type="catalytic activity">
    <reaction evidence="6">
        <text>Hydrolysis of terminal non-reducing beta-D-galactose residues in beta-D-galactosides.</text>
        <dbReference type="EC" id="3.2.1.23"/>
    </reaction>
</comment>
<dbReference type="SUPFAM" id="SSF49785">
    <property type="entry name" value="Galactose-binding domain-like"/>
    <property type="match status" value="1"/>
</dbReference>
<dbReference type="EnsemblMetazoa" id="G32625.1">
    <property type="protein sequence ID" value="G32625.1:cds"/>
    <property type="gene ID" value="G32625"/>
</dbReference>
<evidence type="ECO:0000256" key="8">
    <source>
        <dbReference type="SAM" id="SignalP"/>
    </source>
</evidence>
<evidence type="ECO:0000313" key="12">
    <source>
        <dbReference type="EnsemblMetazoa" id="G32625.1:cds"/>
    </source>
</evidence>
<feature type="domain" description="Glycoside hydrolase 35 catalytic" evidence="9">
    <location>
        <begin position="39"/>
        <end position="245"/>
    </location>
</feature>
<dbReference type="Gene3D" id="2.60.120.260">
    <property type="entry name" value="Galactose-binding domain-like"/>
    <property type="match status" value="2"/>
</dbReference>
<evidence type="ECO:0000256" key="7">
    <source>
        <dbReference type="RuleBase" id="RU003679"/>
    </source>
</evidence>
<evidence type="ECO:0000256" key="3">
    <source>
        <dbReference type="ARBA" id="ARBA00022801"/>
    </source>
</evidence>
<evidence type="ECO:0000259" key="11">
    <source>
        <dbReference type="Pfam" id="PF21467"/>
    </source>
</evidence>
<dbReference type="InterPro" id="IPR031330">
    <property type="entry name" value="Gly_Hdrlase_35_cat"/>
</dbReference>
<keyword evidence="4" id="KW-0325">Glycoprotein</keyword>
<dbReference type="PROSITE" id="PS51257">
    <property type="entry name" value="PROKAR_LIPOPROTEIN"/>
    <property type="match status" value="1"/>
</dbReference>
<dbReference type="FunFam" id="2.60.120.260:FF:000021">
    <property type="entry name" value="Beta-galactosidase"/>
    <property type="match status" value="1"/>
</dbReference>
<feature type="signal peptide" evidence="8">
    <location>
        <begin position="1"/>
        <end position="26"/>
    </location>
</feature>
<dbReference type="GO" id="GO:0005975">
    <property type="term" value="P:carbohydrate metabolic process"/>
    <property type="evidence" value="ECO:0007669"/>
    <property type="project" value="InterPro"/>
</dbReference>
<feature type="chain" id="PRO_5036495464" description="Beta-galactosidase" evidence="8">
    <location>
        <begin position="27"/>
        <end position="760"/>
    </location>
</feature>
<keyword evidence="5 6" id="KW-0326">Glycosidase</keyword>
<sequence>MAATRRWIFLSCCIVCLLSACQLSQAQNRTFEIDYLGNTFVKDGKAFRYVSGSIHYMRVPKEHWRDRLEKMYAAGLDAIQFYIPWNYHEPEIGQYNFEGQRDFVQFIKLAQEVGLLVLIRAGPYICGEWEFGGFPAWLLKENPKMVLRKMDPTYIKYVDTWMDKLLPMLTPLMYENGGPILMVQIENEYGSYFACDHDYMAHLFIKARRILGPRSIIYTTDGDLQSNFQCGPTPGAYATTDFGVTLFCYLAKLNRFIAAYKISSVPYLHIENEYGSFYTCDHDYMAHLRDKAREHLGPRALLYTTDGSGDGFLKCGTVPGAYVTVDFGNSFNPQKSFQPQRDYEPFGPLVNSEFYPGWLDHWGYPHSTVNLDVFSKALDLLLDYGANVNMYMFEGGTNFGFWNGADYDAAGSKSGSKNLKGANYAPYQAVPTSYDYDAPLTEAGDITDKYIAIRQVISKYKQLPSMPIPKNTTKTAYGKVEMSFMATVQDALPTLCPKGPIKSQYPLTMEAIGQWQGFVLYRHTLLGDTPSEPKTLDLSGVRDRAYLMINQVPQGIFDRNGQKTMNITLKVNETIDILVENMGHIGFGSEMNNNSKGLISNVTFGGSILTGWSIFPLTVENFKPSSLSGIYRDKPFRNGNLTTPSFYVGKLHVPKEPTDTFLDMSAWGKGQNLIMSSSMINVGRYWPYVGPQVRLYVPKPFLAPSPTINYIIMFELEQAPCDTADKCTVEFVDQALINATPHKPNFEREETKFSRKRISV</sequence>
<evidence type="ECO:0000256" key="1">
    <source>
        <dbReference type="ARBA" id="ARBA00009809"/>
    </source>
</evidence>
<evidence type="ECO:0000256" key="6">
    <source>
        <dbReference type="RuleBase" id="RU000675"/>
    </source>
</evidence>
<dbReference type="PROSITE" id="PS01182">
    <property type="entry name" value="GLYCOSYL_HYDROL_F35"/>
    <property type="match status" value="1"/>
</dbReference>
<dbReference type="FunFam" id="3.20.20.80:FF:000017">
    <property type="entry name" value="Beta-galactosidase"/>
    <property type="match status" value="1"/>
</dbReference>
<organism evidence="12 13">
    <name type="scientific">Magallana gigas</name>
    <name type="common">Pacific oyster</name>
    <name type="synonym">Crassostrea gigas</name>
    <dbReference type="NCBI Taxonomy" id="29159"/>
    <lineage>
        <taxon>Eukaryota</taxon>
        <taxon>Metazoa</taxon>
        <taxon>Spiralia</taxon>
        <taxon>Lophotrochozoa</taxon>
        <taxon>Mollusca</taxon>
        <taxon>Bivalvia</taxon>
        <taxon>Autobranchia</taxon>
        <taxon>Pteriomorphia</taxon>
        <taxon>Ostreida</taxon>
        <taxon>Ostreoidea</taxon>
        <taxon>Ostreidae</taxon>
        <taxon>Magallana</taxon>
    </lineage>
</organism>
<name>A0A8W8MEK8_MAGGI</name>
<dbReference type="Pfam" id="PF21467">
    <property type="entry name" value="BetaGal_gal-bd"/>
    <property type="match status" value="1"/>
</dbReference>
<feature type="domain" description="Beta-galactosidase galactose-binding" evidence="11">
    <location>
        <begin position="644"/>
        <end position="705"/>
    </location>
</feature>
<evidence type="ECO:0000259" key="9">
    <source>
        <dbReference type="Pfam" id="PF01301"/>
    </source>
</evidence>
<evidence type="ECO:0000313" key="13">
    <source>
        <dbReference type="Proteomes" id="UP000005408"/>
    </source>
</evidence>
<protein>
    <recommendedName>
        <fullName evidence="6">Beta-galactosidase</fullName>
        <ecNumber evidence="6">3.2.1.23</ecNumber>
    </recommendedName>
</protein>
<accession>A0A8W8MEK8</accession>
<evidence type="ECO:0000256" key="4">
    <source>
        <dbReference type="ARBA" id="ARBA00023180"/>
    </source>
</evidence>